<feature type="chain" id="PRO_5043140926" evidence="2">
    <location>
        <begin position="20"/>
        <end position="176"/>
    </location>
</feature>
<feature type="region of interest" description="Disordered" evidence="1">
    <location>
        <begin position="27"/>
        <end position="57"/>
    </location>
</feature>
<keyword evidence="4" id="KW-1185">Reference proteome</keyword>
<evidence type="ECO:0000256" key="2">
    <source>
        <dbReference type="SAM" id="SignalP"/>
    </source>
</evidence>
<keyword evidence="2" id="KW-0732">Signal</keyword>
<feature type="region of interest" description="Disordered" evidence="1">
    <location>
        <begin position="114"/>
        <end position="176"/>
    </location>
</feature>
<organism evidence="5">
    <name type="scientific">Schistosoma curassoni</name>
    <dbReference type="NCBI Taxonomy" id="6186"/>
    <lineage>
        <taxon>Eukaryota</taxon>
        <taxon>Metazoa</taxon>
        <taxon>Spiralia</taxon>
        <taxon>Lophotrochozoa</taxon>
        <taxon>Platyhelminthes</taxon>
        <taxon>Trematoda</taxon>
        <taxon>Digenea</taxon>
        <taxon>Strigeidida</taxon>
        <taxon>Schistosomatoidea</taxon>
        <taxon>Schistosomatidae</taxon>
        <taxon>Schistosoma</taxon>
    </lineage>
</organism>
<evidence type="ECO:0000313" key="5">
    <source>
        <dbReference type="WBParaSite" id="SCUD_0001875501-mRNA-1"/>
    </source>
</evidence>
<name>A0A183KUL0_9TREM</name>
<evidence type="ECO:0000313" key="3">
    <source>
        <dbReference type="EMBL" id="VDP66875.1"/>
    </source>
</evidence>
<reference evidence="5" key="1">
    <citation type="submission" date="2016-06" db="UniProtKB">
        <authorList>
            <consortium name="WormBaseParasite"/>
        </authorList>
    </citation>
    <scope>IDENTIFICATION</scope>
</reference>
<feature type="compositionally biased region" description="Polar residues" evidence="1">
    <location>
        <begin position="116"/>
        <end position="125"/>
    </location>
</feature>
<proteinExistence type="predicted"/>
<accession>A0A183KUL0</accession>
<feature type="compositionally biased region" description="Polar residues" evidence="1">
    <location>
        <begin position="156"/>
        <end position="165"/>
    </location>
</feature>
<evidence type="ECO:0000313" key="4">
    <source>
        <dbReference type="Proteomes" id="UP000279833"/>
    </source>
</evidence>
<gene>
    <name evidence="3" type="ORF">SCUD_LOCUS18752</name>
</gene>
<protein>
    <submittedName>
        <fullName evidence="5">Ion_trans domain-containing protein</fullName>
    </submittedName>
</protein>
<feature type="signal peptide" evidence="2">
    <location>
        <begin position="1"/>
        <end position="19"/>
    </location>
</feature>
<feature type="compositionally biased region" description="Basic and acidic residues" evidence="1">
    <location>
        <begin position="45"/>
        <end position="54"/>
    </location>
</feature>
<dbReference type="WBParaSite" id="SCUD_0001875501-mRNA-1">
    <property type="protein sequence ID" value="SCUD_0001875501-mRNA-1"/>
    <property type="gene ID" value="SCUD_0001875501"/>
</dbReference>
<dbReference type="AlphaFoldDB" id="A0A183KUL0"/>
<dbReference type="EMBL" id="UZAK01041468">
    <property type="protein sequence ID" value="VDP66875.1"/>
    <property type="molecule type" value="Genomic_DNA"/>
</dbReference>
<dbReference type="Proteomes" id="UP000279833">
    <property type="component" value="Unassembled WGS sequence"/>
</dbReference>
<evidence type="ECO:0000256" key="1">
    <source>
        <dbReference type="SAM" id="MobiDB-lite"/>
    </source>
</evidence>
<sequence>MCNTVINVLLSNIIVLFTGLRNKLPSNLKKDSRKTGRQTKTCNQNKERDLDRASNDGACNNISDEMLKLSTTTKSAVIDSLGRLGSPSTGSLNAMVVLKNSVIDWLAANKVEEDQTSLSKKSNIPNIVGKSTGDLVAQSAPKNVHPVSKEPRNRTLARTSKQQGPQPECTCKPSRA</sequence>
<reference evidence="3 4" key="2">
    <citation type="submission" date="2018-11" db="EMBL/GenBank/DDBJ databases">
        <authorList>
            <consortium name="Pathogen Informatics"/>
        </authorList>
    </citation>
    <scope>NUCLEOTIDE SEQUENCE [LARGE SCALE GENOMIC DNA]</scope>
    <source>
        <strain evidence="3">Dakar</strain>
        <strain evidence="4">Dakar, Senegal</strain>
    </source>
</reference>